<dbReference type="Gene3D" id="3.40.50.720">
    <property type="entry name" value="NAD(P)-binding Rossmann-like Domain"/>
    <property type="match status" value="1"/>
</dbReference>
<dbReference type="PIRSF" id="PIRSF000126">
    <property type="entry name" value="11-beta-HSD1"/>
    <property type="match status" value="1"/>
</dbReference>
<dbReference type="GO" id="GO:0005783">
    <property type="term" value="C:endoplasmic reticulum"/>
    <property type="evidence" value="ECO:0007669"/>
    <property type="project" value="UniProtKB-SubCell"/>
</dbReference>
<dbReference type="PANTHER" id="PTHR43899">
    <property type="entry name" value="RH59310P"/>
    <property type="match status" value="1"/>
</dbReference>
<dbReference type="AlphaFoldDB" id="A0A1Q3FQI3"/>
<comment type="subcellular location">
    <subcellularLocation>
        <location evidence="1">Endoplasmic reticulum</location>
    </subcellularLocation>
</comment>
<dbReference type="InterPro" id="IPR051019">
    <property type="entry name" value="VLCFA-Steroid_DH"/>
</dbReference>
<protein>
    <submittedName>
        <fullName evidence="5">Putative 17-beta-hydroxysteroid dehydrogenase</fullName>
    </submittedName>
</protein>
<evidence type="ECO:0000256" key="4">
    <source>
        <dbReference type="RuleBase" id="RU000363"/>
    </source>
</evidence>
<comment type="similarity">
    <text evidence="4">Belongs to the short-chain dehydrogenases/reductases (SDR) family.</text>
</comment>
<evidence type="ECO:0000256" key="1">
    <source>
        <dbReference type="ARBA" id="ARBA00004240"/>
    </source>
</evidence>
<keyword evidence="3" id="KW-0560">Oxidoreductase</keyword>
<name>A0A1Q3FQI3_CULTA</name>
<dbReference type="PANTHER" id="PTHR43899:SF9">
    <property type="entry name" value="MIP25013P-RELATED"/>
    <property type="match status" value="1"/>
</dbReference>
<keyword evidence="2" id="KW-0521">NADP</keyword>
<dbReference type="InterPro" id="IPR020904">
    <property type="entry name" value="Sc_DH/Rdtase_CS"/>
</dbReference>
<evidence type="ECO:0000256" key="3">
    <source>
        <dbReference type="ARBA" id="ARBA00023002"/>
    </source>
</evidence>
<dbReference type="PRINTS" id="PR00080">
    <property type="entry name" value="SDRFAMILY"/>
</dbReference>
<dbReference type="InterPro" id="IPR036291">
    <property type="entry name" value="NAD(P)-bd_dom_sf"/>
</dbReference>
<evidence type="ECO:0000256" key="2">
    <source>
        <dbReference type="ARBA" id="ARBA00022857"/>
    </source>
</evidence>
<dbReference type="PROSITE" id="PS00061">
    <property type="entry name" value="ADH_SHORT"/>
    <property type="match status" value="1"/>
</dbReference>
<organism evidence="5">
    <name type="scientific">Culex tarsalis</name>
    <name type="common">Encephalitis mosquito</name>
    <dbReference type="NCBI Taxonomy" id="7177"/>
    <lineage>
        <taxon>Eukaryota</taxon>
        <taxon>Metazoa</taxon>
        <taxon>Ecdysozoa</taxon>
        <taxon>Arthropoda</taxon>
        <taxon>Hexapoda</taxon>
        <taxon>Insecta</taxon>
        <taxon>Pterygota</taxon>
        <taxon>Neoptera</taxon>
        <taxon>Endopterygota</taxon>
        <taxon>Diptera</taxon>
        <taxon>Nematocera</taxon>
        <taxon>Culicoidea</taxon>
        <taxon>Culicidae</taxon>
        <taxon>Culicinae</taxon>
        <taxon>Culicini</taxon>
        <taxon>Culex</taxon>
        <taxon>Culex</taxon>
    </lineage>
</organism>
<dbReference type="Pfam" id="PF00106">
    <property type="entry name" value="adh_short"/>
    <property type="match status" value="1"/>
</dbReference>
<sequence>MDAAGTTSALWGFLTLVGGYALAVWLYETFNSAVGICWGLWKQFRSGGDDFVTRYGQWAVITGGSDGIGRQYALYLAKKGLNVVLVAMADEKLKTTAREIESQFPVKVRQVPVNFARGFEVYDYIKKEIADLDIGVLINNVGTGPNFAANFDSFPLEQHQQLINVNVTAGVVLSHIALPGMKQRGRGLVVNVSSVFGLTAVPTVLMYGATKAFVYSFSEALREELKPFGVECQTVTPHFVATTLTQPFSQCALGRLLCVNVENYGRFLTMTLGKTPLTTGYWVHALLVTLQNLVPLDIMPKIYHALGGTIWSEQKLKSG</sequence>
<dbReference type="CDD" id="cd05356">
    <property type="entry name" value="17beta-HSD1_like_SDR_c"/>
    <property type="match status" value="1"/>
</dbReference>
<dbReference type="GO" id="GO:0016491">
    <property type="term" value="F:oxidoreductase activity"/>
    <property type="evidence" value="ECO:0007669"/>
    <property type="project" value="UniProtKB-KW"/>
</dbReference>
<dbReference type="InterPro" id="IPR002347">
    <property type="entry name" value="SDR_fam"/>
</dbReference>
<dbReference type="FunFam" id="3.40.50.720:FF:000137">
    <property type="entry name" value="Hydroxysteroid (17-beta) dehydrogenase 3"/>
    <property type="match status" value="1"/>
</dbReference>
<dbReference type="SUPFAM" id="SSF51735">
    <property type="entry name" value="NAD(P)-binding Rossmann-fold domains"/>
    <property type="match status" value="1"/>
</dbReference>
<reference evidence="5" key="1">
    <citation type="submission" date="2017-01" db="EMBL/GenBank/DDBJ databases">
        <title>A deep insight into the sialotranscriptome of adult male and female Cluex tarsalis mosquitoes.</title>
        <authorList>
            <person name="Ribeiro J.M."/>
            <person name="Moreira F."/>
            <person name="Bernard K.A."/>
            <person name="Calvo E."/>
        </authorList>
    </citation>
    <scope>NUCLEOTIDE SEQUENCE</scope>
    <source>
        <strain evidence="5">Kern County</strain>
        <tissue evidence="5">Salivary glands</tissue>
    </source>
</reference>
<dbReference type="EMBL" id="GFDL01005208">
    <property type="protein sequence ID" value="JAV29837.1"/>
    <property type="molecule type" value="Transcribed_RNA"/>
</dbReference>
<proteinExistence type="inferred from homology"/>
<accession>A0A1Q3FQI3</accession>
<dbReference type="PRINTS" id="PR00081">
    <property type="entry name" value="GDHRDH"/>
</dbReference>
<evidence type="ECO:0000313" key="5">
    <source>
        <dbReference type="EMBL" id="JAV29837.1"/>
    </source>
</evidence>